<sequence length="73" mass="8278">MDHFTLNIITFIIGSLIASTKRDIPFDAATGRKGREGRQDRASREAEGQARIFKSFVATPCTKFICERWMGVR</sequence>
<accession>A0A5B7CQU3</accession>
<proteinExistence type="predicted"/>
<evidence type="ECO:0000313" key="2">
    <source>
        <dbReference type="EMBL" id="MPC11879.1"/>
    </source>
</evidence>
<dbReference type="EMBL" id="VSRR010000186">
    <property type="protein sequence ID" value="MPC11879.1"/>
    <property type="molecule type" value="Genomic_DNA"/>
</dbReference>
<name>A0A5B7CQU3_PORTR</name>
<organism evidence="2 3">
    <name type="scientific">Portunus trituberculatus</name>
    <name type="common">Swimming crab</name>
    <name type="synonym">Neptunus trituberculatus</name>
    <dbReference type="NCBI Taxonomy" id="210409"/>
    <lineage>
        <taxon>Eukaryota</taxon>
        <taxon>Metazoa</taxon>
        <taxon>Ecdysozoa</taxon>
        <taxon>Arthropoda</taxon>
        <taxon>Crustacea</taxon>
        <taxon>Multicrustacea</taxon>
        <taxon>Malacostraca</taxon>
        <taxon>Eumalacostraca</taxon>
        <taxon>Eucarida</taxon>
        <taxon>Decapoda</taxon>
        <taxon>Pleocyemata</taxon>
        <taxon>Brachyura</taxon>
        <taxon>Eubrachyura</taxon>
        <taxon>Portunoidea</taxon>
        <taxon>Portunidae</taxon>
        <taxon>Portuninae</taxon>
        <taxon>Portunus</taxon>
    </lineage>
</organism>
<feature type="region of interest" description="Disordered" evidence="1">
    <location>
        <begin position="27"/>
        <end position="46"/>
    </location>
</feature>
<evidence type="ECO:0000256" key="1">
    <source>
        <dbReference type="SAM" id="MobiDB-lite"/>
    </source>
</evidence>
<reference evidence="2 3" key="1">
    <citation type="submission" date="2019-05" db="EMBL/GenBank/DDBJ databases">
        <title>Another draft genome of Portunus trituberculatus and its Hox gene families provides insights of decapod evolution.</title>
        <authorList>
            <person name="Jeong J.-H."/>
            <person name="Song I."/>
            <person name="Kim S."/>
            <person name="Choi T."/>
            <person name="Kim D."/>
            <person name="Ryu S."/>
            <person name="Kim W."/>
        </authorList>
    </citation>
    <scope>NUCLEOTIDE SEQUENCE [LARGE SCALE GENOMIC DNA]</scope>
    <source>
        <tissue evidence="2">Muscle</tissue>
    </source>
</reference>
<dbReference type="AlphaFoldDB" id="A0A5B7CQU3"/>
<dbReference type="Proteomes" id="UP000324222">
    <property type="component" value="Unassembled WGS sequence"/>
</dbReference>
<keyword evidence="3" id="KW-1185">Reference proteome</keyword>
<feature type="compositionally biased region" description="Basic and acidic residues" evidence="1">
    <location>
        <begin position="33"/>
        <end position="46"/>
    </location>
</feature>
<protein>
    <submittedName>
        <fullName evidence="2">Uncharacterized protein</fullName>
    </submittedName>
</protein>
<gene>
    <name evidence="2" type="ORF">E2C01_004553</name>
</gene>
<evidence type="ECO:0000313" key="3">
    <source>
        <dbReference type="Proteomes" id="UP000324222"/>
    </source>
</evidence>
<comment type="caution">
    <text evidence="2">The sequence shown here is derived from an EMBL/GenBank/DDBJ whole genome shotgun (WGS) entry which is preliminary data.</text>
</comment>